<feature type="transmembrane region" description="Helical" evidence="6">
    <location>
        <begin position="260"/>
        <end position="279"/>
    </location>
</feature>
<proteinExistence type="predicted"/>
<feature type="transmembrane region" description="Helical" evidence="6">
    <location>
        <begin position="183"/>
        <end position="199"/>
    </location>
</feature>
<evidence type="ECO:0000256" key="3">
    <source>
        <dbReference type="ARBA" id="ARBA00022692"/>
    </source>
</evidence>
<dbReference type="InterPro" id="IPR032694">
    <property type="entry name" value="CopC/D"/>
</dbReference>
<feature type="transmembrane region" description="Helical" evidence="6">
    <location>
        <begin position="300"/>
        <end position="323"/>
    </location>
</feature>
<dbReference type="AlphaFoldDB" id="A0A8J3FDL9"/>
<dbReference type="GO" id="GO:0006825">
    <property type="term" value="P:copper ion transport"/>
    <property type="evidence" value="ECO:0007669"/>
    <property type="project" value="InterPro"/>
</dbReference>
<name>A0A8J3FDL9_9BACI</name>
<dbReference type="PANTHER" id="PTHR34820:SF4">
    <property type="entry name" value="INNER MEMBRANE PROTEIN YEBZ"/>
    <property type="match status" value="1"/>
</dbReference>
<feature type="transmembrane region" description="Helical" evidence="6">
    <location>
        <begin position="71"/>
        <end position="91"/>
    </location>
</feature>
<evidence type="ECO:0000313" key="9">
    <source>
        <dbReference type="Proteomes" id="UP000637720"/>
    </source>
</evidence>
<protein>
    <recommendedName>
        <fullName evidence="7">Copper resistance protein D domain-containing protein</fullName>
    </recommendedName>
</protein>
<dbReference type="EMBL" id="BMOF01000043">
    <property type="protein sequence ID" value="GGK04852.1"/>
    <property type="molecule type" value="Genomic_DNA"/>
</dbReference>
<feature type="domain" description="Copper resistance protein D" evidence="7">
    <location>
        <begin position="217"/>
        <end position="322"/>
    </location>
</feature>
<dbReference type="PANTHER" id="PTHR34820">
    <property type="entry name" value="INNER MEMBRANE PROTEIN YEBZ"/>
    <property type="match status" value="1"/>
</dbReference>
<dbReference type="Proteomes" id="UP000637720">
    <property type="component" value="Unassembled WGS sequence"/>
</dbReference>
<keyword evidence="3 6" id="KW-0812">Transmembrane</keyword>
<organism evidence="8 9">
    <name type="scientific">Calditerricola satsumensis</name>
    <dbReference type="NCBI Taxonomy" id="373054"/>
    <lineage>
        <taxon>Bacteria</taxon>
        <taxon>Bacillati</taxon>
        <taxon>Bacillota</taxon>
        <taxon>Bacilli</taxon>
        <taxon>Bacillales</taxon>
        <taxon>Bacillaceae</taxon>
        <taxon>Calditerricola</taxon>
    </lineage>
</organism>
<reference evidence="8" key="1">
    <citation type="journal article" date="2014" name="Int. J. Syst. Evol. Microbiol.">
        <title>Complete genome sequence of Corynebacterium casei LMG S-19264T (=DSM 44701T), isolated from a smear-ripened cheese.</title>
        <authorList>
            <consortium name="US DOE Joint Genome Institute (JGI-PGF)"/>
            <person name="Walter F."/>
            <person name="Albersmeier A."/>
            <person name="Kalinowski J."/>
            <person name="Ruckert C."/>
        </authorList>
    </citation>
    <scope>NUCLEOTIDE SEQUENCE</scope>
    <source>
        <strain evidence="8">JCM 14719</strain>
    </source>
</reference>
<feature type="transmembrane region" description="Helical" evidence="6">
    <location>
        <begin position="103"/>
        <end position="124"/>
    </location>
</feature>
<evidence type="ECO:0000256" key="4">
    <source>
        <dbReference type="ARBA" id="ARBA00022989"/>
    </source>
</evidence>
<evidence type="ECO:0000256" key="2">
    <source>
        <dbReference type="ARBA" id="ARBA00022475"/>
    </source>
</evidence>
<gene>
    <name evidence="8" type="ORF">GCM10007043_18660</name>
</gene>
<keyword evidence="5 6" id="KW-0472">Membrane</keyword>
<dbReference type="RefSeq" id="WP_188817774.1">
    <property type="nucleotide sequence ID" value="NZ_BMOF01000043.1"/>
</dbReference>
<evidence type="ECO:0000256" key="1">
    <source>
        <dbReference type="ARBA" id="ARBA00004651"/>
    </source>
</evidence>
<sequence>MKPLTFCVVPGVSPLFDLLRLIDSWLRPAELLVAFAVVCILGLWRWAAAREPALRDLGWQSPEVQQRVRRAATWFFLLTGFARVFLFAQAFNSGPWFGVTFWLNVHTVMFTTPIGVAAWLRPLLLWGMGQLEQVQLAPRLRQQILAGLLAALMLTFPFTAHALDVPASQPYGWLTKLAHTLHLFAWTAWVGGLAAFVAVTDKGRVNGGMPSPLVSGLRRFFTVTLPVLAVGWGTGLLMAWMRRSAWSNLWVTGDGLLLSVKLALAALALLLAAVIRFLVLPRVDASGEGEKARRQGARFILVWALRLELAVALILLILGGVLASTLLPS</sequence>
<feature type="transmembrane region" description="Helical" evidence="6">
    <location>
        <begin position="25"/>
        <end position="47"/>
    </location>
</feature>
<dbReference type="InterPro" id="IPR008457">
    <property type="entry name" value="Cu-R_CopD_dom"/>
</dbReference>
<feature type="transmembrane region" description="Helical" evidence="6">
    <location>
        <begin position="144"/>
        <end position="163"/>
    </location>
</feature>
<reference evidence="8" key="2">
    <citation type="submission" date="2020-09" db="EMBL/GenBank/DDBJ databases">
        <authorList>
            <person name="Sun Q."/>
            <person name="Ohkuma M."/>
        </authorList>
    </citation>
    <scope>NUCLEOTIDE SEQUENCE</scope>
    <source>
        <strain evidence="8">JCM 14719</strain>
    </source>
</reference>
<evidence type="ECO:0000256" key="6">
    <source>
        <dbReference type="SAM" id="Phobius"/>
    </source>
</evidence>
<comment type="caution">
    <text evidence="8">The sequence shown here is derived from an EMBL/GenBank/DDBJ whole genome shotgun (WGS) entry which is preliminary data.</text>
</comment>
<keyword evidence="2" id="KW-1003">Cell membrane</keyword>
<comment type="subcellular location">
    <subcellularLocation>
        <location evidence="1">Cell membrane</location>
        <topology evidence="1">Multi-pass membrane protein</topology>
    </subcellularLocation>
</comment>
<accession>A0A8J3FDL9</accession>
<evidence type="ECO:0000259" key="7">
    <source>
        <dbReference type="Pfam" id="PF05425"/>
    </source>
</evidence>
<dbReference type="GO" id="GO:0005886">
    <property type="term" value="C:plasma membrane"/>
    <property type="evidence" value="ECO:0007669"/>
    <property type="project" value="UniProtKB-SubCell"/>
</dbReference>
<keyword evidence="9" id="KW-1185">Reference proteome</keyword>
<feature type="transmembrane region" description="Helical" evidence="6">
    <location>
        <begin position="220"/>
        <end position="240"/>
    </location>
</feature>
<evidence type="ECO:0000256" key="5">
    <source>
        <dbReference type="ARBA" id="ARBA00023136"/>
    </source>
</evidence>
<evidence type="ECO:0000313" key="8">
    <source>
        <dbReference type="EMBL" id="GGK04852.1"/>
    </source>
</evidence>
<dbReference type="Pfam" id="PF05425">
    <property type="entry name" value="CopD"/>
    <property type="match status" value="1"/>
</dbReference>
<keyword evidence="4 6" id="KW-1133">Transmembrane helix</keyword>